<dbReference type="Proteomes" id="UP001382904">
    <property type="component" value="Unassembled WGS sequence"/>
</dbReference>
<keyword evidence="2" id="KW-1185">Reference proteome</keyword>
<evidence type="ECO:0000313" key="1">
    <source>
        <dbReference type="EMBL" id="MEJ8642044.1"/>
    </source>
</evidence>
<name>A0ABU8U2D9_9ACTN</name>
<accession>A0ABU8U2D9</accession>
<organism evidence="1 2">
    <name type="scientific">Streptomyces caledonius</name>
    <dbReference type="NCBI Taxonomy" id="3134107"/>
    <lineage>
        <taxon>Bacteria</taxon>
        <taxon>Bacillati</taxon>
        <taxon>Actinomycetota</taxon>
        <taxon>Actinomycetes</taxon>
        <taxon>Kitasatosporales</taxon>
        <taxon>Streptomycetaceae</taxon>
        <taxon>Streptomyces</taxon>
    </lineage>
</organism>
<protein>
    <recommendedName>
        <fullName evidence="3">Secreted protein</fullName>
    </recommendedName>
</protein>
<gene>
    <name evidence="1" type="ORF">WKI68_12310</name>
</gene>
<sequence>MAGAVCLCAFGRGLTFHGFPSHALLLGLLQVSQTLAFRCLPAEADLLHDFGELVLKGACGRVGPFAGPVSQAAADADPQAFRGGVDVPRNPDPGVLLCVSEFLLRGDVFGAVLFLQDEEIAPLALGCDNTCC</sequence>
<proteinExistence type="predicted"/>
<dbReference type="EMBL" id="JBBKAM010000002">
    <property type="protein sequence ID" value="MEJ8642044.1"/>
    <property type="molecule type" value="Genomic_DNA"/>
</dbReference>
<evidence type="ECO:0008006" key="3">
    <source>
        <dbReference type="Google" id="ProtNLM"/>
    </source>
</evidence>
<reference evidence="1 2" key="1">
    <citation type="submission" date="2024-03" db="EMBL/GenBank/DDBJ databases">
        <title>Novel Streptomyces species of biotechnological and ecological value are a feature of Machair soil.</title>
        <authorList>
            <person name="Prole J.R."/>
            <person name="Goodfellow M."/>
            <person name="Allenby N."/>
            <person name="Ward A.C."/>
        </authorList>
    </citation>
    <scope>NUCLEOTIDE SEQUENCE [LARGE SCALE GENOMIC DNA]</scope>
    <source>
        <strain evidence="1 2">MS1.HAVA.3</strain>
    </source>
</reference>
<comment type="caution">
    <text evidence="1">The sequence shown here is derived from an EMBL/GenBank/DDBJ whole genome shotgun (WGS) entry which is preliminary data.</text>
</comment>
<evidence type="ECO:0000313" key="2">
    <source>
        <dbReference type="Proteomes" id="UP001382904"/>
    </source>
</evidence>